<evidence type="ECO:0000313" key="1">
    <source>
        <dbReference type="EMBL" id="KAK8757933.1"/>
    </source>
</evidence>
<dbReference type="AlphaFoldDB" id="A0AAQ4D643"/>
<accession>A0AAQ4D643</accession>
<dbReference type="EMBL" id="JARKHS020034669">
    <property type="protein sequence ID" value="KAK8757933.1"/>
    <property type="molecule type" value="Genomic_DNA"/>
</dbReference>
<dbReference type="Proteomes" id="UP001321473">
    <property type="component" value="Unassembled WGS sequence"/>
</dbReference>
<organism evidence="1 2">
    <name type="scientific">Amblyomma americanum</name>
    <name type="common">Lone star tick</name>
    <dbReference type="NCBI Taxonomy" id="6943"/>
    <lineage>
        <taxon>Eukaryota</taxon>
        <taxon>Metazoa</taxon>
        <taxon>Ecdysozoa</taxon>
        <taxon>Arthropoda</taxon>
        <taxon>Chelicerata</taxon>
        <taxon>Arachnida</taxon>
        <taxon>Acari</taxon>
        <taxon>Parasitiformes</taxon>
        <taxon>Ixodida</taxon>
        <taxon>Ixodoidea</taxon>
        <taxon>Ixodidae</taxon>
        <taxon>Amblyomminae</taxon>
        <taxon>Amblyomma</taxon>
    </lineage>
</organism>
<evidence type="ECO:0000313" key="2">
    <source>
        <dbReference type="Proteomes" id="UP001321473"/>
    </source>
</evidence>
<sequence>MISSSTTTSDYRCYWKLSSNFKMMHELGRLDNLGGLEDDTLISLPSRGNGASQLSSSLHMPRGLHLEDHGQYATTTAESFVARVDLLCVTLLNAGFRSMVQKTAI</sequence>
<proteinExistence type="predicted"/>
<reference evidence="1 2" key="1">
    <citation type="journal article" date="2023" name="Arcadia Sci">
        <title>De novo assembly of a long-read Amblyomma americanum tick genome.</title>
        <authorList>
            <person name="Chou S."/>
            <person name="Poskanzer K.E."/>
            <person name="Rollins M."/>
            <person name="Thuy-Boun P.S."/>
        </authorList>
    </citation>
    <scope>NUCLEOTIDE SEQUENCE [LARGE SCALE GENOMIC DNA]</scope>
    <source>
        <strain evidence="1">F_SG_1</strain>
        <tissue evidence="1">Salivary glands</tissue>
    </source>
</reference>
<comment type="caution">
    <text evidence="1">The sequence shown here is derived from an EMBL/GenBank/DDBJ whole genome shotgun (WGS) entry which is preliminary data.</text>
</comment>
<keyword evidence="2" id="KW-1185">Reference proteome</keyword>
<gene>
    <name evidence="1" type="ORF">V5799_004433</name>
</gene>
<protein>
    <submittedName>
        <fullName evidence="1">Uncharacterized protein</fullName>
    </submittedName>
</protein>
<name>A0AAQ4D643_AMBAM</name>